<dbReference type="Proteomes" id="UP000197138">
    <property type="component" value="Unassembled WGS sequence"/>
</dbReference>
<organism evidence="1 2">
    <name type="scientific">Punica granatum</name>
    <name type="common">Pomegranate</name>
    <dbReference type="NCBI Taxonomy" id="22663"/>
    <lineage>
        <taxon>Eukaryota</taxon>
        <taxon>Viridiplantae</taxon>
        <taxon>Streptophyta</taxon>
        <taxon>Embryophyta</taxon>
        <taxon>Tracheophyta</taxon>
        <taxon>Spermatophyta</taxon>
        <taxon>Magnoliopsida</taxon>
        <taxon>eudicotyledons</taxon>
        <taxon>Gunneridae</taxon>
        <taxon>Pentapetalae</taxon>
        <taxon>rosids</taxon>
        <taxon>malvids</taxon>
        <taxon>Myrtales</taxon>
        <taxon>Lythraceae</taxon>
        <taxon>Punica</taxon>
    </lineage>
</organism>
<dbReference type="EMBL" id="MTKT01001322">
    <property type="protein sequence ID" value="OWM84588.1"/>
    <property type="molecule type" value="Genomic_DNA"/>
</dbReference>
<gene>
    <name evidence="1" type="ORF">CDL15_Pgr014158</name>
</gene>
<proteinExistence type="predicted"/>
<evidence type="ECO:0000313" key="1">
    <source>
        <dbReference type="EMBL" id="OWM84588.1"/>
    </source>
</evidence>
<reference evidence="2" key="1">
    <citation type="journal article" date="2017" name="Plant J.">
        <title>The pomegranate (Punica granatum L.) genome and the genomics of punicalagin biosynthesis.</title>
        <authorList>
            <person name="Qin G."/>
            <person name="Xu C."/>
            <person name="Ming R."/>
            <person name="Tang H."/>
            <person name="Guyot R."/>
            <person name="Kramer E.M."/>
            <person name="Hu Y."/>
            <person name="Yi X."/>
            <person name="Qi Y."/>
            <person name="Xu X."/>
            <person name="Gao Z."/>
            <person name="Pan H."/>
            <person name="Jian J."/>
            <person name="Tian Y."/>
            <person name="Yue Z."/>
            <person name="Xu Y."/>
        </authorList>
    </citation>
    <scope>NUCLEOTIDE SEQUENCE [LARGE SCALE GENOMIC DNA]</scope>
    <source>
        <strain evidence="2">cv. Dabenzi</strain>
    </source>
</reference>
<name>A0A218XIF0_PUNGR</name>
<evidence type="ECO:0000313" key="2">
    <source>
        <dbReference type="Proteomes" id="UP000197138"/>
    </source>
</evidence>
<comment type="caution">
    <text evidence="1">The sequence shown here is derived from an EMBL/GenBank/DDBJ whole genome shotgun (WGS) entry which is preliminary data.</text>
</comment>
<sequence length="62" mass="6976">MALVEGSDAPEEFLRDPMMFTVEIEAKFGFEEIRGLPKIKGRLGRGNSHVELRESKRIGDGK</sequence>
<accession>A0A218XIF0</accession>
<protein>
    <submittedName>
        <fullName evidence="1">Uncharacterized protein</fullName>
    </submittedName>
</protein>
<dbReference type="AlphaFoldDB" id="A0A218XIF0"/>